<evidence type="ECO:0000313" key="3">
    <source>
        <dbReference type="Proteomes" id="UP000001817"/>
    </source>
</evidence>
<reference evidence="2 3" key="1">
    <citation type="journal article" date="2006" name="Proc. Natl. Acad. Sci. U.S.A.">
        <title>Burkholderia xenovorans LB400 harbors a multi-replicon, 9.73-Mbp genome shaped for versatility.</title>
        <authorList>
            <person name="Chain P.S."/>
            <person name="Denef V.J."/>
            <person name="Konstantinidis K.T."/>
            <person name="Vergez L.M."/>
            <person name="Agullo L."/>
            <person name="Reyes V.L."/>
            <person name="Hauser L."/>
            <person name="Cordova M."/>
            <person name="Gomez L."/>
            <person name="Gonzalez M."/>
            <person name="Land M."/>
            <person name="Lao V."/>
            <person name="Larimer F."/>
            <person name="LiPuma J.J."/>
            <person name="Mahenthiralingam E."/>
            <person name="Malfatti S.A."/>
            <person name="Marx C.J."/>
            <person name="Parnell J.J."/>
            <person name="Ramette A."/>
            <person name="Richardson P."/>
            <person name="Seeger M."/>
            <person name="Smith D."/>
            <person name="Spilker T."/>
            <person name="Sul W.J."/>
            <person name="Tsoi T.V."/>
            <person name="Ulrich L.E."/>
            <person name="Zhulin I.B."/>
            <person name="Tiedje J.M."/>
        </authorList>
    </citation>
    <scope>NUCLEOTIDE SEQUENCE [LARGE SCALE GENOMIC DNA]</scope>
    <source>
        <strain evidence="2 3">LB400</strain>
    </source>
</reference>
<proteinExistence type="predicted"/>
<protein>
    <submittedName>
        <fullName evidence="2">Uncharacterized protein</fullName>
    </submittedName>
</protein>
<name>Q13FQ2_PARXL</name>
<organism evidence="2 3">
    <name type="scientific">Paraburkholderia xenovorans (strain LB400)</name>
    <dbReference type="NCBI Taxonomy" id="266265"/>
    <lineage>
        <taxon>Bacteria</taxon>
        <taxon>Pseudomonadati</taxon>
        <taxon>Pseudomonadota</taxon>
        <taxon>Betaproteobacteria</taxon>
        <taxon>Burkholderiales</taxon>
        <taxon>Burkholderiaceae</taxon>
        <taxon>Paraburkholderia</taxon>
    </lineage>
</organism>
<keyword evidence="3" id="KW-1185">Reference proteome</keyword>
<evidence type="ECO:0000256" key="1">
    <source>
        <dbReference type="SAM" id="MobiDB-lite"/>
    </source>
</evidence>
<accession>Q13FQ2</accession>
<dbReference type="KEGG" id="bxe:Bxe_C1227"/>
<dbReference type="EMBL" id="CP000272">
    <property type="protein sequence ID" value="ABE37087.1"/>
    <property type="molecule type" value="Genomic_DNA"/>
</dbReference>
<dbReference type="STRING" id="266265.Bxe_C1227"/>
<feature type="region of interest" description="Disordered" evidence="1">
    <location>
        <begin position="93"/>
        <end position="115"/>
    </location>
</feature>
<evidence type="ECO:0000313" key="2">
    <source>
        <dbReference type="EMBL" id="ABE37087.1"/>
    </source>
</evidence>
<sequence>MAVSARFPIPARASTKTCSTPLCPVFPAIVAFAAGTDLRRHEHTVERPDEPGLVMRCLQATHEARTVPVGPAPDRFVTDDHLALDIDSLTPCRLDQSEPTRSATNDGSRKAAAVT</sequence>
<feature type="compositionally biased region" description="Polar residues" evidence="1">
    <location>
        <begin position="97"/>
        <end position="106"/>
    </location>
</feature>
<dbReference type="AlphaFoldDB" id="Q13FQ2"/>
<dbReference type="Proteomes" id="UP000001817">
    <property type="component" value="Chromosome 3"/>
</dbReference>
<gene>
    <name evidence="2" type="ORF">Bxe_C1227</name>
</gene>